<keyword evidence="2" id="KW-1035">Host cytoplasm</keyword>
<keyword evidence="1" id="KW-0167">Capsid protein</keyword>
<dbReference type="InterPro" id="IPR005564">
    <property type="entry name" value="Major_capsid_GpE"/>
</dbReference>
<dbReference type="Gene3D" id="3.30.1930.10">
    <property type="entry name" value="capsid protein of prophage domain"/>
    <property type="match status" value="1"/>
</dbReference>
<protein>
    <submittedName>
        <fullName evidence="3">Major capsid protein</fullName>
    </submittedName>
</protein>
<dbReference type="GO" id="GO:0019028">
    <property type="term" value="C:viral capsid"/>
    <property type="evidence" value="ECO:0007669"/>
    <property type="project" value="UniProtKB-KW"/>
</dbReference>
<evidence type="ECO:0000256" key="2">
    <source>
        <dbReference type="ARBA" id="ARBA00023200"/>
    </source>
</evidence>
<name>A0A8S5NRQ8_9CAUD</name>
<dbReference type="EMBL" id="BK015243">
    <property type="protein sequence ID" value="DAD97485.1"/>
    <property type="molecule type" value="Genomic_DNA"/>
</dbReference>
<evidence type="ECO:0000313" key="3">
    <source>
        <dbReference type="EMBL" id="DAD97485.1"/>
    </source>
</evidence>
<sequence>MASKIFGLIALTAIMEQSMPPKHFLYDLLVGEEIAEKTVEMEIHSREAGREKAPLVGRRERGVFVKKEAFAMQRVKPSYIKLNTVNEAESIFEQQFGQTPYADPQATGKQILADELKKFKDIAFRTRLWMLIELIRTGTCPMEDGKQGIQFGEINKETLAGVSLFTNAACDPIAYLKRRQTDVQKATGVVIDTVIMSPDVSDAFLANEKVKEYLNTRHANYVRVNDSKPEDLEGKREIAYLPTLGITVYSFVDWYTDMETGKESEVIPAKTCIGLKAKSFAFRYGAMMLRPEQGKQAKLFVKKEVVRKWYPDTSEDEELQYHSAPLCLPRVDVKSWWVDTVI</sequence>
<accession>A0A8S5NRQ8</accession>
<keyword evidence="1" id="KW-0946">Virion</keyword>
<proteinExistence type="predicted"/>
<evidence type="ECO:0000256" key="1">
    <source>
        <dbReference type="ARBA" id="ARBA00022561"/>
    </source>
</evidence>
<dbReference type="Pfam" id="PF03864">
    <property type="entry name" value="Phage_cap_E"/>
    <property type="match status" value="1"/>
</dbReference>
<reference evidence="3" key="1">
    <citation type="journal article" date="2021" name="Proc. Natl. Acad. Sci. U.S.A.">
        <title>A Catalog of Tens of Thousands of Viruses from Human Metagenomes Reveals Hidden Associations with Chronic Diseases.</title>
        <authorList>
            <person name="Tisza M.J."/>
            <person name="Buck C.B."/>
        </authorList>
    </citation>
    <scope>NUCLEOTIDE SEQUENCE</scope>
    <source>
        <strain evidence="3">CtIbU14</strain>
    </source>
</reference>
<dbReference type="Gene3D" id="3.15.30.10">
    <property type="entry name" value="putative capsid protein of prophage domain like"/>
    <property type="match status" value="1"/>
</dbReference>
<organism evidence="3">
    <name type="scientific">Caudovirales sp. ctIbU14</name>
    <dbReference type="NCBI Taxonomy" id="2825761"/>
    <lineage>
        <taxon>Viruses</taxon>
        <taxon>Duplodnaviria</taxon>
        <taxon>Heunggongvirae</taxon>
        <taxon>Uroviricota</taxon>
        <taxon>Caudoviricetes</taxon>
    </lineage>
</organism>